<evidence type="ECO:0000313" key="4">
    <source>
        <dbReference type="Proteomes" id="UP000757232"/>
    </source>
</evidence>
<dbReference type="PANTHER" id="PTHR23333">
    <property type="entry name" value="UBX DOMAIN CONTAINING PROTEIN"/>
    <property type="match status" value="1"/>
</dbReference>
<dbReference type="GO" id="GO:0007030">
    <property type="term" value="P:Golgi organization"/>
    <property type="evidence" value="ECO:0007669"/>
    <property type="project" value="TreeGrafter"/>
</dbReference>
<dbReference type="SUPFAM" id="SSF102848">
    <property type="entry name" value="NSFL1 (p97 ATPase) cofactor p47, SEP domain"/>
    <property type="match status" value="1"/>
</dbReference>
<dbReference type="InterPro" id="IPR012989">
    <property type="entry name" value="SEP_domain"/>
</dbReference>
<dbReference type="OrthoDB" id="25887at2759"/>
<dbReference type="GO" id="GO:0005634">
    <property type="term" value="C:nucleus"/>
    <property type="evidence" value="ECO:0007669"/>
    <property type="project" value="TreeGrafter"/>
</dbReference>
<feature type="region of interest" description="Disordered" evidence="1">
    <location>
        <begin position="1"/>
        <end position="173"/>
    </location>
</feature>
<dbReference type="Pfam" id="PF08059">
    <property type="entry name" value="SEP"/>
    <property type="match status" value="1"/>
</dbReference>
<feature type="compositionally biased region" description="Low complexity" evidence="1">
    <location>
        <begin position="266"/>
        <end position="283"/>
    </location>
</feature>
<dbReference type="GO" id="GO:0031468">
    <property type="term" value="P:nuclear membrane reassembly"/>
    <property type="evidence" value="ECO:0007669"/>
    <property type="project" value="TreeGrafter"/>
</dbReference>
<feature type="region of interest" description="Disordered" evidence="1">
    <location>
        <begin position="266"/>
        <end position="321"/>
    </location>
</feature>
<reference evidence="3" key="1">
    <citation type="submission" date="2016-06" db="EMBL/GenBank/DDBJ databases">
        <title>Draft Genome sequence of the fungus Inonotus baumii.</title>
        <authorList>
            <person name="Zhu H."/>
            <person name="Lin W."/>
        </authorList>
    </citation>
    <scope>NUCLEOTIDE SEQUENCE</scope>
    <source>
        <strain evidence="3">821</strain>
    </source>
</reference>
<dbReference type="GO" id="GO:0043161">
    <property type="term" value="P:proteasome-mediated ubiquitin-dependent protein catabolic process"/>
    <property type="evidence" value="ECO:0007669"/>
    <property type="project" value="TreeGrafter"/>
</dbReference>
<evidence type="ECO:0000256" key="1">
    <source>
        <dbReference type="SAM" id="MobiDB-lite"/>
    </source>
</evidence>
<feature type="compositionally biased region" description="Polar residues" evidence="1">
    <location>
        <begin position="292"/>
        <end position="316"/>
    </location>
</feature>
<protein>
    <recommendedName>
        <fullName evidence="2">SEP domain-containing protein</fullName>
    </recommendedName>
</protein>
<accession>A0A9Q5I0W0</accession>
<dbReference type="GO" id="GO:0061025">
    <property type="term" value="P:membrane fusion"/>
    <property type="evidence" value="ECO:0007669"/>
    <property type="project" value="TreeGrafter"/>
</dbReference>
<dbReference type="GO" id="GO:0000045">
    <property type="term" value="P:autophagosome assembly"/>
    <property type="evidence" value="ECO:0007669"/>
    <property type="project" value="TreeGrafter"/>
</dbReference>
<dbReference type="GO" id="GO:0043130">
    <property type="term" value="F:ubiquitin binding"/>
    <property type="evidence" value="ECO:0007669"/>
    <property type="project" value="TreeGrafter"/>
</dbReference>
<proteinExistence type="predicted"/>
<dbReference type="PROSITE" id="PS51399">
    <property type="entry name" value="SEP"/>
    <property type="match status" value="1"/>
</dbReference>
<dbReference type="SMART" id="SM00553">
    <property type="entry name" value="SEP"/>
    <property type="match status" value="1"/>
</dbReference>
<dbReference type="PANTHER" id="PTHR23333:SF20">
    <property type="entry name" value="NSFL1 COFACTOR P47"/>
    <property type="match status" value="1"/>
</dbReference>
<dbReference type="InterPro" id="IPR036241">
    <property type="entry name" value="NSFL1C_SEP_dom_sf"/>
</dbReference>
<gene>
    <name evidence="3" type="ORF">A7U60_g3221</name>
</gene>
<evidence type="ECO:0000313" key="3">
    <source>
        <dbReference type="EMBL" id="OCB89623.1"/>
    </source>
</evidence>
<dbReference type="FunFam" id="3.30.420.210:FF:000002">
    <property type="entry name" value="UBX domain-containing protein 1"/>
    <property type="match status" value="1"/>
</dbReference>
<sequence>MSDQSNGGNSGSGNTPRPSNPAPRIGRIGQWGSTGSTPSNSRSSSVPRFATLGDLNSSSSRPSHPPGHFPTGDDNSSDDDNDNRREGQTWFTGGERSGLSVINPNRGPGGSGGPMGESVQSLIRKAIERGHAPSRAAEFGSRRAFGGTGHTLGSDDVESQVVPDPNGPPESAEDERAIRHIAFWRNGFTIENGPLLSYDDPTNAEILRALDTGEAPTSILNVRYGQAVDLHVDRRMHEDYVAPQRSHQAFEGAGQRLGAPTPPIVGAGAPSSSTTPAASTSAGMSRADEADSLQTKFEVDQSQPTTSIQNDLSGESNAHHQRYPELYQRVAARKLNTSVLNLNCLHLPESGAR</sequence>
<dbReference type="EMBL" id="LNZH02000152">
    <property type="protein sequence ID" value="OCB89623.1"/>
    <property type="molecule type" value="Genomic_DNA"/>
</dbReference>
<comment type="caution">
    <text evidence="3">The sequence shown here is derived from an EMBL/GenBank/DDBJ whole genome shotgun (WGS) entry which is preliminary data.</text>
</comment>
<dbReference type="GO" id="GO:0005829">
    <property type="term" value="C:cytosol"/>
    <property type="evidence" value="ECO:0007669"/>
    <property type="project" value="TreeGrafter"/>
</dbReference>
<evidence type="ECO:0000259" key="2">
    <source>
        <dbReference type="PROSITE" id="PS51399"/>
    </source>
</evidence>
<feature type="domain" description="SEP" evidence="2">
    <location>
        <begin position="176"/>
        <end position="241"/>
    </location>
</feature>
<dbReference type="Proteomes" id="UP000757232">
    <property type="component" value="Unassembled WGS sequence"/>
</dbReference>
<dbReference type="Gene3D" id="3.30.420.210">
    <property type="entry name" value="SEP domain"/>
    <property type="match status" value="1"/>
</dbReference>
<dbReference type="Gene3D" id="3.10.20.90">
    <property type="entry name" value="Phosphatidylinositol 3-kinase Catalytic Subunit, Chain A, domain 1"/>
    <property type="match status" value="1"/>
</dbReference>
<organism evidence="3 4">
    <name type="scientific">Sanghuangporus baumii</name>
    <name type="common">Phellinus baumii</name>
    <dbReference type="NCBI Taxonomy" id="108892"/>
    <lineage>
        <taxon>Eukaryota</taxon>
        <taxon>Fungi</taxon>
        <taxon>Dikarya</taxon>
        <taxon>Basidiomycota</taxon>
        <taxon>Agaricomycotina</taxon>
        <taxon>Agaricomycetes</taxon>
        <taxon>Hymenochaetales</taxon>
        <taxon>Hymenochaetaceae</taxon>
        <taxon>Sanghuangporus</taxon>
    </lineage>
</organism>
<dbReference type="AlphaFoldDB" id="A0A9Q5I0W0"/>
<keyword evidence="4" id="KW-1185">Reference proteome</keyword>
<feature type="compositionally biased region" description="Low complexity" evidence="1">
    <location>
        <begin position="33"/>
        <end position="48"/>
    </location>
</feature>
<name>A0A9Q5I0W0_SANBA</name>